<evidence type="ECO:0000313" key="3">
    <source>
        <dbReference type="Proteomes" id="UP001066276"/>
    </source>
</evidence>
<dbReference type="EMBL" id="JANPWB010000006">
    <property type="protein sequence ID" value="KAJ1181073.1"/>
    <property type="molecule type" value="Genomic_DNA"/>
</dbReference>
<dbReference type="SUPFAM" id="SSF56219">
    <property type="entry name" value="DNase I-like"/>
    <property type="match status" value="1"/>
</dbReference>
<sequence>MWGRRDPEGCGGGNSGTRDKNVEAQKAARVGSAYLLGPPGGIECTWHCSPSRSEAQLTQREKQRPRGIYGPNYDDPKFYKDLAARAVKWRDVPQLWCGDFNCTLSPELDRSGVGPEAQLLQHVQYET</sequence>
<feature type="region of interest" description="Disordered" evidence="1">
    <location>
        <begin position="1"/>
        <end position="24"/>
    </location>
</feature>
<organism evidence="2 3">
    <name type="scientific">Pleurodeles waltl</name>
    <name type="common">Iberian ribbed newt</name>
    <dbReference type="NCBI Taxonomy" id="8319"/>
    <lineage>
        <taxon>Eukaryota</taxon>
        <taxon>Metazoa</taxon>
        <taxon>Chordata</taxon>
        <taxon>Craniata</taxon>
        <taxon>Vertebrata</taxon>
        <taxon>Euteleostomi</taxon>
        <taxon>Amphibia</taxon>
        <taxon>Batrachia</taxon>
        <taxon>Caudata</taxon>
        <taxon>Salamandroidea</taxon>
        <taxon>Salamandridae</taxon>
        <taxon>Pleurodelinae</taxon>
        <taxon>Pleurodeles</taxon>
    </lineage>
</organism>
<comment type="caution">
    <text evidence="2">The sequence shown here is derived from an EMBL/GenBank/DDBJ whole genome shotgun (WGS) entry which is preliminary data.</text>
</comment>
<gene>
    <name evidence="2" type="ORF">NDU88_006284</name>
</gene>
<proteinExistence type="predicted"/>
<reference evidence="2" key="1">
    <citation type="journal article" date="2022" name="bioRxiv">
        <title>Sequencing and chromosome-scale assembly of the giantPleurodeles waltlgenome.</title>
        <authorList>
            <person name="Brown T."/>
            <person name="Elewa A."/>
            <person name="Iarovenko S."/>
            <person name="Subramanian E."/>
            <person name="Araus A.J."/>
            <person name="Petzold A."/>
            <person name="Susuki M."/>
            <person name="Suzuki K.-i.T."/>
            <person name="Hayashi T."/>
            <person name="Toyoda A."/>
            <person name="Oliveira C."/>
            <person name="Osipova E."/>
            <person name="Leigh N.D."/>
            <person name="Simon A."/>
            <person name="Yun M.H."/>
        </authorList>
    </citation>
    <scope>NUCLEOTIDE SEQUENCE</scope>
    <source>
        <strain evidence="2">20211129_DDA</strain>
        <tissue evidence="2">Liver</tissue>
    </source>
</reference>
<protein>
    <submittedName>
        <fullName evidence="2">Uncharacterized protein</fullName>
    </submittedName>
</protein>
<name>A0AAV7TZN9_PLEWA</name>
<keyword evidence="3" id="KW-1185">Reference proteome</keyword>
<evidence type="ECO:0000256" key="1">
    <source>
        <dbReference type="SAM" id="MobiDB-lite"/>
    </source>
</evidence>
<dbReference type="AlphaFoldDB" id="A0AAV7TZN9"/>
<dbReference type="Gene3D" id="3.60.10.10">
    <property type="entry name" value="Endonuclease/exonuclease/phosphatase"/>
    <property type="match status" value="1"/>
</dbReference>
<evidence type="ECO:0000313" key="2">
    <source>
        <dbReference type="EMBL" id="KAJ1181073.1"/>
    </source>
</evidence>
<accession>A0AAV7TZN9</accession>
<dbReference type="Proteomes" id="UP001066276">
    <property type="component" value="Chromosome 3_2"/>
</dbReference>
<dbReference type="InterPro" id="IPR036691">
    <property type="entry name" value="Endo/exonu/phosph_ase_sf"/>
</dbReference>